<evidence type="ECO:0000256" key="8">
    <source>
        <dbReference type="ARBA" id="ARBA00023054"/>
    </source>
</evidence>
<evidence type="ECO:0000313" key="15">
    <source>
        <dbReference type="Proteomes" id="UP000694555"/>
    </source>
</evidence>
<dbReference type="Pfam" id="PF13815">
    <property type="entry name" value="Dzip-like_N"/>
    <property type="match status" value="1"/>
</dbReference>
<name>A0A8C0BW14_9AVES</name>
<dbReference type="PANTHER" id="PTHR21502:SF8">
    <property type="entry name" value="CILIUM ASSEMBLY PROTEIN DZIP1L"/>
    <property type="match status" value="1"/>
</dbReference>
<evidence type="ECO:0000256" key="4">
    <source>
        <dbReference type="ARBA" id="ARBA00022490"/>
    </source>
</evidence>
<sequence length="686" mass="76080">MPGPAGMPGASPGLTIPVDVPPFHFQPRRVSVDWRRLSAIDVDRVAREVDVAALQEHIAGVTFCNLDGEQCPHCRQPADPVLLKVLRMAQLSIEYLLHCQECLGTSLAMHAQYLQVAHAKLACTQQQAAEQATQLRGAKEESRRWKKLIAMQQLLLQAGPNTYCKCHLCDKAFMKDTFLQAHVQRRHAEATEAGEHWDSFFLCFPRQVFLPLDRWCSSHWCQGRSLGSSEMETAHQREEEGRRDLERWKEEERTKLHEKIDGLRQLFLAAFKDVSSRSIAMEGVSKHPACSSKQPRGHPSLLLHLVQVASQVHSPKRPHFFAPGACKLLGSAESNQLLALGLVGPTSSKRRRVPPAPSAGHSPYIAALVPAHTFTPDREEAALGGKQRLLEALRRNPNLLKQFRPILEEVLEKKLESMGIKRVVKGISTRTYKSLEALVRLQQQQKAEKFPGLLHLRDELVRAVMGKVRRCKKLSSALPRQLSVIPGEVTPEWVVILLALNIAFQLKAGRPPGPFVGHSPWRYHLLLGAERAPPTAPRGLSGAPCGPPKPAAPTKDLSHGRGESHRLFSVSRQVGSAQDPQPQCGPKYTECCPNTSTFGNCRVVDIVAPRGVCLEKEFPGVSLPVWANSNNSAKSDLRACAHHVVLETNMGHFPVVFGSLFPSQHLCKGMKEFFLGIWSKSSKDAK</sequence>
<evidence type="ECO:0000256" key="5">
    <source>
        <dbReference type="ARBA" id="ARBA00022723"/>
    </source>
</evidence>
<reference evidence="14" key="1">
    <citation type="submission" date="2025-08" db="UniProtKB">
        <authorList>
            <consortium name="Ensembl"/>
        </authorList>
    </citation>
    <scope>IDENTIFICATION</scope>
</reference>
<keyword evidence="6 11" id="KW-0863">Zinc-finger</keyword>
<feature type="domain" description="C2H2-type" evidence="13">
    <location>
        <begin position="164"/>
        <end position="192"/>
    </location>
</feature>
<evidence type="ECO:0000256" key="12">
    <source>
        <dbReference type="SAM" id="MobiDB-lite"/>
    </source>
</evidence>
<evidence type="ECO:0000256" key="11">
    <source>
        <dbReference type="PROSITE-ProRule" id="PRU00042"/>
    </source>
</evidence>
<reference evidence="14" key="2">
    <citation type="submission" date="2025-09" db="UniProtKB">
        <authorList>
            <consortium name="Ensembl"/>
        </authorList>
    </citation>
    <scope>IDENTIFICATION</scope>
</reference>
<keyword evidence="4" id="KW-0963">Cytoplasm</keyword>
<evidence type="ECO:0000256" key="2">
    <source>
        <dbReference type="ARBA" id="ARBA00004120"/>
    </source>
</evidence>
<evidence type="ECO:0000256" key="10">
    <source>
        <dbReference type="ARBA" id="ARBA00023273"/>
    </source>
</evidence>
<keyword evidence="10" id="KW-0966">Cell projection</keyword>
<dbReference type="GO" id="GO:0005814">
    <property type="term" value="C:centriole"/>
    <property type="evidence" value="ECO:0007669"/>
    <property type="project" value="UniProtKB-SubCell"/>
</dbReference>
<dbReference type="GO" id="GO:0008270">
    <property type="term" value="F:zinc ion binding"/>
    <property type="evidence" value="ECO:0007669"/>
    <property type="project" value="UniProtKB-KW"/>
</dbReference>
<dbReference type="PROSITE" id="PS50157">
    <property type="entry name" value="ZINC_FINGER_C2H2_2"/>
    <property type="match status" value="1"/>
</dbReference>
<dbReference type="PANTHER" id="PTHR21502">
    <property type="entry name" value="ZINC FINGER PROTEIN DZIP1"/>
    <property type="match status" value="1"/>
</dbReference>
<dbReference type="InterPro" id="IPR032714">
    <property type="entry name" value="DZIP1_N"/>
</dbReference>
<evidence type="ECO:0000256" key="3">
    <source>
        <dbReference type="ARBA" id="ARBA00009131"/>
    </source>
</evidence>
<protein>
    <submittedName>
        <fullName evidence="14">DAZ interacting zinc finger protein 1 like</fullName>
    </submittedName>
</protein>
<keyword evidence="8" id="KW-0175">Coiled coil</keyword>
<evidence type="ECO:0000256" key="7">
    <source>
        <dbReference type="ARBA" id="ARBA00022833"/>
    </source>
</evidence>
<dbReference type="Proteomes" id="UP000694555">
    <property type="component" value="Unplaced"/>
</dbReference>
<feature type="region of interest" description="Disordered" evidence="12">
    <location>
        <begin position="534"/>
        <end position="562"/>
    </location>
</feature>
<keyword evidence="9" id="KW-0206">Cytoskeleton</keyword>
<evidence type="ECO:0000313" key="14">
    <source>
        <dbReference type="Ensembl" id="ENSBJAP00000022199.1"/>
    </source>
</evidence>
<evidence type="ECO:0000256" key="1">
    <source>
        <dbReference type="ARBA" id="ARBA00004114"/>
    </source>
</evidence>
<comment type="similarity">
    <text evidence="3">Belongs to the DZIP C2H2-type zinc-finger protein family.</text>
</comment>
<dbReference type="InterPro" id="IPR051241">
    <property type="entry name" value="DZIP_RILPL"/>
</dbReference>
<dbReference type="Pfam" id="PF25977">
    <property type="entry name" value="DZIP1"/>
    <property type="match status" value="1"/>
</dbReference>
<keyword evidence="7" id="KW-0862">Zinc</keyword>
<evidence type="ECO:0000259" key="13">
    <source>
        <dbReference type="PROSITE" id="PS50157"/>
    </source>
</evidence>
<dbReference type="InterPro" id="IPR013087">
    <property type="entry name" value="Znf_C2H2_type"/>
</dbReference>
<comment type="subcellular location">
    <subcellularLocation>
        <location evidence="2">Cytoplasm</location>
        <location evidence="2">Cytoskeleton</location>
        <location evidence="2">Cilium basal body</location>
    </subcellularLocation>
    <subcellularLocation>
        <location evidence="1">Cytoplasm</location>
        <location evidence="1">Cytoskeleton</location>
        <location evidence="1">Microtubule organizing center</location>
        <location evidence="1">Centrosome</location>
        <location evidence="1">Centriole</location>
    </subcellularLocation>
</comment>
<dbReference type="GO" id="GO:0060271">
    <property type="term" value="P:cilium assembly"/>
    <property type="evidence" value="ECO:0007669"/>
    <property type="project" value="TreeGrafter"/>
</dbReference>
<dbReference type="GO" id="GO:0036064">
    <property type="term" value="C:ciliary basal body"/>
    <property type="evidence" value="ECO:0007669"/>
    <property type="project" value="TreeGrafter"/>
</dbReference>
<dbReference type="InterPro" id="IPR058883">
    <property type="entry name" value="DZIP1_dom"/>
</dbReference>
<keyword evidence="5" id="KW-0479">Metal-binding</keyword>
<dbReference type="GO" id="GO:0005737">
    <property type="term" value="C:cytoplasm"/>
    <property type="evidence" value="ECO:0007669"/>
    <property type="project" value="TreeGrafter"/>
</dbReference>
<evidence type="ECO:0000256" key="9">
    <source>
        <dbReference type="ARBA" id="ARBA00023212"/>
    </source>
</evidence>
<dbReference type="PROSITE" id="PS00028">
    <property type="entry name" value="ZINC_FINGER_C2H2_1"/>
    <property type="match status" value="1"/>
</dbReference>
<accession>A0A8C0BW14</accession>
<proteinExistence type="inferred from homology"/>
<organism evidence="14 15">
    <name type="scientific">Buteo japonicus</name>
    <dbReference type="NCBI Taxonomy" id="224669"/>
    <lineage>
        <taxon>Eukaryota</taxon>
        <taxon>Metazoa</taxon>
        <taxon>Chordata</taxon>
        <taxon>Craniata</taxon>
        <taxon>Vertebrata</taxon>
        <taxon>Euteleostomi</taxon>
        <taxon>Archelosauria</taxon>
        <taxon>Archosauria</taxon>
        <taxon>Dinosauria</taxon>
        <taxon>Saurischia</taxon>
        <taxon>Theropoda</taxon>
        <taxon>Coelurosauria</taxon>
        <taxon>Aves</taxon>
        <taxon>Neognathae</taxon>
        <taxon>Neoaves</taxon>
        <taxon>Telluraves</taxon>
        <taxon>Accipitrimorphae</taxon>
        <taxon>Accipitriformes</taxon>
        <taxon>Accipitridae</taxon>
        <taxon>Accipitrinae</taxon>
        <taxon>Buteo</taxon>
    </lineage>
</organism>
<evidence type="ECO:0000256" key="6">
    <source>
        <dbReference type="ARBA" id="ARBA00022771"/>
    </source>
</evidence>
<dbReference type="AlphaFoldDB" id="A0A8C0BW14"/>
<dbReference type="Ensembl" id="ENSBJAT00000022823.1">
    <property type="protein sequence ID" value="ENSBJAP00000022199.1"/>
    <property type="gene ID" value="ENSBJAG00000014434.1"/>
</dbReference>
<keyword evidence="15" id="KW-1185">Reference proteome</keyword>